<sequence length="188" mass="21969">MTLQTEIQEEERATAKEKDVSETFGKNYYIEYRHLKSMGRYTQKKRFNSESTSNDESSEAKKDSPPRHRPEGKRKRELEHDDLYASQLQPPNKRMKVEENNKLKPTLDAMSKCFQDLHEKLLLDYGAGEALDENIKTMMGHLLHVYQFVDRECMKMLYSVTRSIEFIDDIENELIVLANQSQVNSGIS</sequence>
<name>A0A0R3SV02_HYMDI</name>
<feature type="region of interest" description="Disordered" evidence="1">
    <location>
        <begin position="1"/>
        <end position="20"/>
    </location>
</feature>
<dbReference type="EMBL" id="UYSG01011275">
    <property type="protein sequence ID" value="VDL61683.1"/>
    <property type="molecule type" value="Genomic_DNA"/>
</dbReference>
<feature type="compositionally biased region" description="Basic and acidic residues" evidence="1">
    <location>
        <begin position="58"/>
        <end position="82"/>
    </location>
</feature>
<protein>
    <submittedName>
        <fullName evidence="4">Condensin complex subunit 2</fullName>
    </submittedName>
</protein>
<reference evidence="4" key="1">
    <citation type="submission" date="2017-02" db="UniProtKB">
        <authorList>
            <consortium name="WormBaseParasite"/>
        </authorList>
    </citation>
    <scope>IDENTIFICATION</scope>
</reference>
<feature type="region of interest" description="Disordered" evidence="1">
    <location>
        <begin position="40"/>
        <end position="82"/>
    </location>
</feature>
<evidence type="ECO:0000313" key="3">
    <source>
        <dbReference type="Proteomes" id="UP000274504"/>
    </source>
</evidence>
<dbReference type="AlphaFoldDB" id="A0A0R3SV02"/>
<proteinExistence type="predicted"/>
<dbReference type="WBParaSite" id="HDID_0000936701-mRNA-1">
    <property type="protein sequence ID" value="HDID_0000936701-mRNA-1"/>
    <property type="gene ID" value="HDID_0000936701"/>
</dbReference>
<accession>A0A0R3SV02</accession>
<evidence type="ECO:0000256" key="1">
    <source>
        <dbReference type="SAM" id="MobiDB-lite"/>
    </source>
</evidence>
<evidence type="ECO:0000313" key="4">
    <source>
        <dbReference type="WBParaSite" id="HDID_0000936701-mRNA-1"/>
    </source>
</evidence>
<reference evidence="2 3" key="2">
    <citation type="submission" date="2018-11" db="EMBL/GenBank/DDBJ databases">
        <authorList>
            <consortium name="Pathogen Informatics"/>
        </authorList>
    </citation>
    <scope>NUCLEOTIDE SEQUENCE [LARGE SCALE GENOMIC DNA]</scope>
</reference>
<feature type="compositionally biased region" description="Basic and acidic residues" evidence="1">
    <location>
        <begin position="10"/>
        <end position="20"/>
    </location>
</feature>
<dbReference type="Proteomes" id="UP000274504">
    <property type="component" value="Unassembled WGS sequence"/>
</dbReference>
<evidence type="ECO:0000313" key="2">
    <source>
        <dbReference type="EMBL" id="VDL61683.1"/>
    </source>
</evidence>
<organism evidence="4">
    <name type="scientific">Hymenolepis diminuta</name>
    <name type="common">Rat tapeworm</name>
    <dbReference type="NCBI Taxonomy" id="6216"/>
    <lineage>
        <taxon>Eukaryota</taxon>
        <taxon>Metazoa</taxon>
        <taxon>Spiralia</taxon>
        <taxon>Lophotrochozoa</taxon>
        <taxon>Platyhelminthes</taxon>
        <taxon>Cestoda</taxon>
        <taxon>Eucestoda</taxon>
        <taxon>Cyclophyllidea</taxon>
        <taxon>Hymenolepididae</taxon>
        <taxon>Hymenolepis</taxon>
    </lineage>
</organism>
<gene>
    <name evidence="2" type="ORF">HDID_LOCUS9365</name>
</gene>
<dbReference type="OrthoDB" id="10551761at2759"/>